<proteinExistence type="predicted"/>
<reference evidence="1" key="1">
    <citation type="journal article" date="2020" name="Nature">
        <title>Giant virus diversity and host interactions through global metagenomics.</title>
        <authorList>
            <person name="Schulz F."/>
            <person name="Roux S."/>
            <person name="Paez-Espino D."/>
            <person name="Jungbluth S."/>
            <person name="Walsh D.A."/>
            <person name="Denef V.J."/>
            <person name="McMahon K.D."/>
            <person name="Konstantinidis K.T."/>
            <person name="Eloe-Fadrosh E.A."/>
            <person name="Kyrpides N.C."/>
            <person name="Woyke T."/>
        </authorList>
    </citation>
    <scope>NUCLEOTIDE SEQUENCE</scope>
    <source>
        <strain evidence="1">GVMAG-M-3300009149-34</strain>
    </source>
</reference>
<sequence>MDFTESIREWVAVDNRIRKYQEEIKKERALRAELTTSILDHAEESNMDNAVIEITDGRLKFQSTRVTAPLTFRFLEDCLNECIKGEEQVKQIIKYVKSKREVKFVPDIKRTYTQTT</sequence>
<dbReference type="Pfam" id="PF19064">
    <property type="entry name" value="DUF5760"/>
    <property type="match status" value="1"/>
</dbReference>
<organism evidence="1">
    <name type="scientific">viral metagenome</name>
    <dbReference type="NCBI Taxonomy" id="1070528"/>
    <lineage>
        <taxon>unclassified sequences</taxon>
        <taxon>metagenomes</taxon>
        <taxon>organismal metagenomes</taxon>
    </lineage>
</organism>
<protein>
    <submittedName>
        <fullName evidence="1">Uncharacterized protein</fullName>
    </submittedName>
</protein>
<name>A0A6C0EPB6_9ZZZZ</name>
<dbReference type="AlphaFoldDB" id="A0A6C0EPB6"/>
<dbReference type="EMBL" id="MN738896">
    <property type="protein sequence ID" value="QHT30353.1"/>
    <property type="molecule type" value="Genomic_DNA"/>
</dbReference>
<evidence type="ECO:0000313" key="1">
    <source>
        <dbReference type="EMBL" id="QHT30353.1"/>
    </source>
</evidence>
<dbReference type="InterPro" id="IPR043918">
    <property type="entry name" value="DUF5760"/>
</dbReference>
<accession>A0A6C0EPB6</accession>